<feature type="compositionally biased region" description="Polar residues" evidence="2">
    <location>
        <begin position="769"/>
        <end position="778"/>
    </location>
</feature>
<protein>
    <submittedName>
        <fullName evidence="3">Uncharacterized protein</fullName>
    </submittedName>
</protein>
<feature type="region of interest" description="Disordered" evidence="2">
    <location>
        <begin position="748"/>
        <end position="778"/>
    </location>
</feature>
<evidence type="ECO:0000256" key="1">
    <source>
        <dbReference type="SAM" id="Coils"/>
    </source>
</evidence>
<evidence type="ECO:0000313" key="3">
    <source>
        <dbReference type="EMBL" id="TNV74248.1"/>
    </source>
</evidence>
<feature type="region of interest" description="Disordered" evidence="2">
    <location>
        <begin position="304"/>
        <end position="366"/>
    </location>
</feature>
<feature type="compositionally biased region" description="Polar residues" evidence="2">
    <location>
        <begin position="688"/>
        <end position="699"/>
    </location>
</feature>
<feature type="coiled-coil region" evidence="1">
    <location>
        <begin position="147"/>
        <end position="174"/>
    </location>
</feature>
<sequence length="1011" mass="117432">MQQDEDFSESQLSLVPEPFQEGEAPSGTMCYFEFVSSSKNLSKKQEIGKLTATTVFYEKLESGRLKELTNQTSQQMLLTSTLEAQKVEKAIREEERAATDSIVKEVTIPEQYMGELLEITQRSRRPSESAEELETENRGKDWPQYLTEQELEEMMRIMQEKAREEERLRQLQEDGTFENQYDSSMIHQIANQEQYHEEQLQQEEDVLKLPPPIKSKLVEDINTIIVDGQEVDIHQESVLNYEDMQLLNGQDESNIVDPYQNLSQSNIIQITNNSFAQQQHNDGDTFNLSPMTPYQKLREIKMRKAKPQQLITNQSKATISNLSQTRETKRDRSFTSESKSQHRPTTTGVQSSNILSRRIKVKPQSELRGNFQVDKSRESPSRGIMTAEQRTKLKIHQLIKKKKNNLIMKNQGLIRNQSKGIVPPTFDKLSTNTFPILSPAHAKKLEEGTEHRVRNNDYFHHPSEPKVQGFKEKMLLTLGNRQFRPQSGIQNNSLTSLAQVNQIMMNGVQRANTDSLSMLDMLLQRDQQINGVEVYQTGEDLKKGLIDIDKVYDVVLQKEKEKDPDFVHEVRPISRQEKWKRVMAYMSSNPMFLLDSLPNVPRQQAKVMPNALIAKKKSTAKPKNSDEDQLAGSSKLKSRLQKDLDLSKKINQKQHTYGAPTKYGNFFDQQQERPFSFNEQRPKKRNENGLSQTEPQSNNGREESKSSSRYHQQNEDSQAMYILNQKEAQKSMTPEHVDQLSFGLNTRRDQQEEGSSQQQYSSGKKQQQRTHSQQPRVFDRTLQSQVDWKYSLLYSRLDSNPYKSDASLYTNEDIDYMINLVRRNESTLIQKQWTATTLKQMVNKVLHTIRTQCEEMELIKLSEKIYLHYHFPSTDNLIKLFFRCKEFFIIRARLVQLLKNIGEREHFLEGFQSFVREMNQEHNKMIASGDHSQQMSDKDQQLTQMLAQLKILTQSIASEILAFLGDYRKYFGKVFLFEGEDYIEVSRRETNDIEYVIGVIGGGSDTQQMYQ</sequence>
<comment type="caution">
    <text evidence="3">The sequence shown here is derived from an EMBL/GenBank/DDBJ whole genome shotgun (WGS) entry which is preliminary data.</text>
</comment>
<dbReference type="AlphaFoldDB" id="A0A8J8NGC0"/>
<dbReference type="EMBL" id="RRYP01017241">
    <property type="protein sequence ID" value="TNV74248.1"/>
    <property type="molecule type" value="Genomic_DNA"/>
</dbReference>
<feature type="region of interest" description="Disordered" evidence="2">
    <location>
        <begin position="615"/>
        <end position="665"/>
    </location>
</feature>
<reference evidence="3" key="1">
    <citation type="submission" date="2019-06" db="EMBL/GenBank/DDBJ databases">
        <authorList>
            <person name="Zheng W."/>
        </authorList>
    </citation>
    <scope>NUCLEOTIDE SEQUENCE</scope>
    <source>
        <strain evidence="3">QDHG01</strain>
    </source>
</reference>
<organism evidence="3 4">
    <name type="scientific">Halteria grandinella</name>
    <dbReference type="NCBI Taxonomy" id="5974"/>
    <lineage>
        <taxon>Eukaryota</taxon>
        <taxon>Sar</taxon>
        <taxon>Alveolata</taxon>
        <taxon>Ciliophora</taxon>
        <taxon>Intramacronucleata</taxon>
        <taxon>Spirotrichea</taxon>
        <taxon>Stichotrichia</taxon>
        <taxon>Sporadotrichida</taxon>
        <taxon>Halteriidae</taxon>
        <taxon>Halteria</taxon>
    </lineage>
</organism>
<gene>
    <name evidence="3" type="ORF">FGO68_gene7250</name>
</gene>
<keyword evidence="1" id="KW-0175">Coiled coil</keyword>
<feature type="region of interest" description="Disordered" evidence="2">
    <location>
        <begin position="1"/>
        <end position="24"/>
    </location>
</feature>
<name>A0A8J8NGC0_HALGN</name>
<accession>A0A8J8NGC0</accession>
<keyword evidence="4" id="KW-1185">Reference proteome</keyword>
<proteinExistence type="predicted"/>
<evidence type="ECO:0000256" key="2">
    <source>
        <dbReference type="SAM" id="MobiDB-lite"/>
    </source>
</evidence>
<feature type="compositionally biased region" description="Polar residues" evidence="2">
    <location>
        <begin position="309"/>
        <end position="325"/>
    </location>
</feature>
<dbReference type="OrthoDB" id="327360at2759"/>
<dbReference type="Proteomes" id="UP000785679">
    <property type="component" value="Unassembled WGS sequence"/>
</dbReference>
<feature type="region of interest" description="Disordered" evidence="2">
    <location>
        <begin position="677"/>
        <end position="713"/>
    </location>
</feature>
<feature type="compositionally biased region" description="Polar residues" evidence="2">
    <location>
        <begin position="335"/>
        <end position="355"/>
    </location>
</feature>
<evidence type="ECO:0000313" key="4">
    <source>
        <dbReference type="Proteomes" id="UP000785679"/>
    </source>
</evidence>
<feature type="compositionally biased region" description="Low complexity" evidence="2">
    <location>
        <begin position="753"/>
        <end position="765"/>
    </location>
</feature>